<feature type="signal peptide" evidence="2">
    <location>
        <begin position="1"/>
        <end position="31"/>
    </location>
</feature>
<dbReference type="InterPro" id="IPR029026">
    <property type="entry name" value="tRNA_m1G_MTases_N"/>
</dbReference>
<proteinExistence type="inferred from homology"/>
<feature type="chain" id="PRO_5022155603" evidence="2">
    <location>
        <begin position="32"/>
        <end position="163"/>
    </location>
</feature>
<dbReference type="PANTHER" id="PTHR12150:SF13">
    <property type="entry name" value="METHYLTRANSFERASE C9ORF114-RELATED"/>
    <property type="match status" value="1"/>
</dbReference>
<evidence type="ECO:0000256" key="2">
    <source>
        <dbReference type="SAM" id="SignalP"/>
    </source>
</evidence>
<evidence type="ECO:0000256" key="1">
    <source>
        <dbReference type="ARBA" id="ARBA00009841"/>
    </source>
</evidence>
<reference evidence="3 4" key="1">
    <citation type="journal article" date="2018" name="Nat. Ecol. Evol.">
        <title>Genomic signatures of mitonuclear coevolution across populations of Tigriopus californicus.</title>
        <authorList>
            <person name="Barreto F.S."/>
            <person name="Watson E.T."/>
            <person name="Lima T.G."/>
            <person name="Willett C.S."/>
            <person name="Edmands S."/>
            <person name="Li W."/>
            <person name="Burton R.S."/>
        </authorList>
    </citation>
    <scope>NUCLEOTIDE SEQUENCE [LARGE SCALE GENOMIC DNA]</scope>
    <source>
        <strain evidence="3 4">San Diego</strain>
    </source>
</reference>
<organism evidence="3 4">
    <name type="scientific">Tigriopus californicus</name>
    <name type="common">Marine copepod</name>
    <dbReference type="NCBI Taxonomy" id="6832"/>
    <lineage>
        <taxon>Eukaryota</taxon>
        <taxon>Metazoa</taxon>
        <taxon>Ecdysozoa</taxon>
        <taxon>Arthropoda</taxon>
        <taxon>Crustacea</taxon>
        <taxon>Multicrustacea</taxon>
        <taxon>Hexanauplia</taxon>
        <taxon>Copepoda</taxon>
        <taxon>Harpacticoida</taxon>
        <taxon>Harpacticidae</taxon>
        <taxon>Tigriopus</taxon>
    </lineage>
</organism>
<gene>
    <name evidence="3" type="ORF">TCAL_15382</name>
</gene>
<comment type="caution">
    <text evidence="3">The sequence shown here is derived from an EMBL/GenBank/DDBJ whole genome shotgun (WGS) entry which is preliminary data.</text>
</comment>
<accession>A0A553PJH6</accession>
<dbReference type="PANTHER" id="PTHR12150">
    <property type="entry name" value="CLASS IV SAM-BINDING METHYLTRANSFERASE-RELATED"/>
    <property type="match status" value="1"/>
</dbReference>
<keyword evidence="2" id="KW-0732">Signal</keyword>
<keyword evidence="4" id="KW-1185">Reference proteome</keyword>
<dbReference type="Gene3D" id="3.40.1280.10">
    <property type="match status" value="1"/>
</dbReference>
<sequence length="163" mass="17921">MDWSETGPRAKAALQWVGILLIPRMCGLGFARPHQERVLYVNVVSPRGVIRQDLKTGHTGLTTLVVSPSFPALTPRLLCGYNVRLAQSLTEVFHKGGPLQRRVYDLTNCTSERGDSGLGSGRGSDKKCQSRSGRTLFDHYLNTVSPPIGSRTIRTEEALPHPL</sequence>
<dbReference type="AlphaFoldDB" id="A0A553PJH6"/>
<evidence type="ECO:0000313" key="4">
    <source>
        <dbReference type="Proteomes" id="UP000318571"/>
    </source>
</evidence>
<name>A0A553PJH6_TIGCA</name>
<dbReference type="Proteomes" id="UP000318571">
    <property type="component" value="Chromosome 11"/>
</dbReference>
<dbReference type="InterPro" id="IPR003750">
    <property type="entry name" value="Put_MeTrfase-C9orf114-like"/>
</dbReference>
<evidence type="ECO:0000313" key="3">
    <source>
        <dbReference type="EMBL" id="TRY77823.1"/>
    </source>
</evidence>
<dbReference type="STRING" id="6832.A0A553PJH6"/>
<protein>
    <submittedName>
        <fullName evidence="3">Uncharacterized protein</fullName>
    </submittedName>
</protein>
<dbReference type="EMBL" id="VCGU01000003">
    <property type="protein sequence ID" value="TRY77823.1"/>
    <property type="molecule type" value="Genomic_DNA"/>
</dbReference>
<comment type="similarity">
    <text evidence="1">Belongs to the class IV-like SAM-binding methyltransferase superfamily.</text>
</comment>